<dbReference type="InterPro" id="IPR012337">
    <property type="entry name" value="RNaseH-like_sf"/>
</dbReference>
<dbReference type="PANTHER" id="PTHR42648:SF29">
    <property type="entry name" value="RNA-DIRECTED DNA POLYMERASE"/>
    <property type="match status" value="1"/>
</dbReference>
<dbReference type="OrthoDB" id="1938465at2759"/>
<keyword evidence="3" id="KW-1185">Reference proteome</keyword>
<dbReference type="InterPro" id="IPR036397">
    <property type="entry name" value="RNaseH_sf"/>
</dbReference>
<dbReference type="InterPro" id="IPR057670">
    <property type="entry name" value="SH3_retrovirus"/>
</dbReference>
<dbReference type="PROSITE" id="PS50994">
    <property type="entry name" value="INTEGRASE"/>
    <property type="match status" value="1"/>
</dbReference>
<feature type="domain" description="Integrase catalytic" evidence="1">
    <location>
        <begin position="1"/>
        <end position="108"/>
    </location>
</feature>
<dbReference type="Pfam" id="PF25597">
    <property type="entry name" value="SH3_retrovirus"/>
    <property type="match status" value="1"/>
</dbReference>
<reference evidence="2 3" key="1">
    <citation type="submission" date="2019-05" db="EMBL/GenBank/DDBJ databases">
        <title>Mikania micrantha, genome provides insights into the molecular mechanism of rapid growth.</title>
        <authorList>
            <person name="Liu B."/>
        </authorList>
    </citation>
    <scope>NUCLEOTIDE SEQUENCE [LARGE SCALE GENOMIC DNA]</scope>
    <source>
        <strain evidence="2">NLD-2019</strain>
        <tissue evidence="2">Leaf</tissue>
    </source>
</reference>
<organism evidence="2 3">
    <name type="scientific">Mikania micrantha</name>
    <name type="common">bitter vine</name>
    <dbReference type="NCBI Taxonomy" id="192012"/>
    <lineage>
        <taxon>Eukaryota</taxon>
        <taxon>Viridiplantae</taxon>
        <taxon>Streptophyta</taxon>
        <taxon>Embryophyta</taxon>
        <taxon>Tracheophyta</taxon>
        <taxon>Spermatophyta</taxon>
        <taxon>Magnoliopsida</taxon>
        <taxon>eudicotyledons</taxon>
        <taxon>Gunneridae</taxon>
        <taxon>Pentapetalae</taxon>
        <taxon>asterids</taxon>
        <taxon>campanulids</taxon>
        <taxon>Asterales</taxon>
        <taxon>Asteraceae</taxon>
        <taxon>Asteroideae</taxon>
        <taxon>Heliantheae alliance</taxon>
        <taxon>Eupatorieae</taxon>
        <taxon>Mikania</taxon>
    </lineage>
</organism>
<sequence>MVKTQFEKLIKKIRCDNGGEFTSNDMVDFYNERGILLENTCPHTPQQNGVVERKHRHLLEVPRSLRFEANLPKRFWGECILTATYIINRLPSKVIDDKTPFELLFNRKPDYDDIKVFGCLTYYRNTDTKGDKFEERGRPGVFLGYSTGTKGYKVFDIKTGKIIISSDARFYEEKFPFKGGNFIYKKLMPLIS</sequence>
<dbReference type="GO" id="GO:0003676">
    <property type="term" value="F:nucleic acid binding"/>
    <property type="evidence" value="ECO:0007669"/>
    <property type="project" value="InterPro"/>
</dbReference>
<dbReference type="InterPro" id="IPR001584">
    <property type="entry name" value="Integrase_cat-core"/>
</dbReference>
<gene>
    <name evidence="2" type="ORF">E3N88_25752</name>
</gene>
<dbReference type="PANTHER" id="PTHR42648">
    <property type="entry name" value="TRANSPOSASE, PUTATIVE-RELATED"/>
    <property type="match status" value="1"/>
</dbReference>
<dbReference type="AlphaFoldDB" id="A0A5N6N7A4"/>
<evidence type="ECO:0000313" key="2">
    <source>
        <dbReference type="EMBL" id="KAD4385583.1"/>
    </source>
</evidence>
<dbReference type="EMBL" id="SZYD01000013">
    <property type="protein sequence ID" value="KAD4385583.1"/>
    <property type="molecule type" value="Genomic_DNA"/>
</dbReference>
<dbReference type="InterPro" id="IPR039537">
    <property type="entry name" value="Retrotran_Ty1/copia-like"/>
</dbReference>
<proteinExistence type="predicted"/>
<comment type="caution">
    <text evidence="2">The sequence shown here is derived from an EMBL/GenBank/DDBJ whole genome shotgun (WGS) entry which is preliminary data.</text>
</comment>
<evidence type="ECO:0000313" key="3">
    <source>
        <dbReference type="Proteomes" id="UP000326396"/>
    </source>
</evidence>
<name>A0A5N6N7A4_9ASTR</name>
<dbReference type="Gene3D" id="3.30.420.10">
    <property type="entry name" value="Ribonuclease H-like superfamily/Ribonuclease H"/>
    <property type="match status" value="1"/>
</dbReference>
<dbReference type="SUPFAM" id="SSF53098">
    <property type="entry name" value="Ribonuclease H-like"/>
    <property type="match status" value="1"/>
</dbReference>
<accession>A0A5N6N7A4</accession>
<dbReference type="Proteomes" id="UP000326396">
    <property type="component" value="Linkage Group LG3"/>
</dbReference>
<evidence type="ECO:0000259" key="1">
    <source>
        <dbReference type="PROSITE" id="PS50994"/>
    </source>
</evidence>
<dbReference type="GO" id="GO:0015074">
    <property type="term" value="P:DNA integration"/>
    <property type="evidence" value="ECO:0007669"/>
    <property type="project" value="InterPro"/>
</dbReference>
<protein>
    <recommendedName>
        <fullName evidence="1">Integrase catalytic domain-containing protein</fullName>
    </recommendedName>
</protein>